<name>A0AAD6TVC3_9AGAR</name>
<dbReference type="Gene3D" id="3.40.50.300">
    <property type="entry name" value="P-loop containing nucleotide triphosphate hydrolases"/>
    <property type="match status" value="1"/>
</dbReference>
<feature type="region of interest" description="Disordered" evidence="6">
    <location>
        <begin position="949"/>
        <end position="997"/>
    </location>
</feature>
<dbReference type="CDD" id="cd18793">
    <property type="entry name" value="SF2_C_SNF"/>
    <property type="match status" value="1"/>
</dbReference>
<feature type="compositionally biased region" description="Acidic residues" evidence="6">
    <location>
        <begin position="222"/>
        <end position="232"/>
    </location>
</feature>
<comment type="caution">
    <text evidence="9">The sequence shown here is derived from an EMBL/GenBank/DDBJ whole genome shotgun (WGS) entry which is preliminary data.</text>
</comment>
<feature type="compositionally biased region" description="Pro residues" evidence="6">
    <location>
        <begin position="154"/>
        <end position="165"/>
    </location>
</feature>
<feature type="compositionally biased region" description="Basic residues" evidence="6">
    <location>
        <begin position="43"/>
        <end position="53"/>
    </location>
</feature>
<feature type="compositionally biased region" description="Basic and acidic residues" evidence="6">
    <location>
        <begin position="1038"/>
        <end position="1056"/>
    </location>
</feature>
<dbReference type="InterPro" id="IPR038718">
    <property type="entry name" value="SNF2-like_sf"/>
</dbReference>
<dbReference type="GO" id="GO:0005634">
    <property type="term" value="C:nucleus"/>
    <property type="evidence" value="ECO:0007669"/>
    <property type="project" value="UniProtKB-SubCell"/>
</dbReference>
<dbReference type="InterPro" id="IPR000330">
    <property type="entry name" value="SNF2_N"/>
</dbReference>
<evidence type="ECO:0000256" key="1">
    <source>
        <dbReference type="ARBA" id="ARBA00004123"/>
    </source>
</evidence>
<feature type="compositionally biased region" description="Low complexity" evidence="6">
    <location>
        <begin position="241"/>
        <end position="257"/>
    </location>
</feature>
<feature type="compositionally biased region" description="Basic residues" evidence="6">
    <location>
        <begin position="979"/>
        <end position="989"/>
    </location>
</feature>
<protein>
    <submittedName>
        <fullName evidence="9">RAD26-like SNF2 family DNA-dependent ATPase</fullName>
    </submittedName>
</protein>
<evidence type="ECO:0000256" key="5">
    <source>
        <dbReference type="ARBA" id="ARBA00023242"/>
    </source>
</evidence>
<dbReference type="FunFam" id="3.40.50.10810:FF:000019">
    <property type="entry name" value="DNA excision repair protein ERCC-6-like 2 isoform X1"/>
    <property type="match status" value="1"/>
</dbReference>
<evidence type="ECO:0000256" key="6">
    <source>
        <dbReference type="SAM" id="MobiDB-lite"/>
    </source>
</evidence>
<feature type="compositionally biased region" description="Acidic residues" evidence="6">
    <location>
        <begin position="170"/>
        <end position="191"/>
    </location>
</feature>
<evidence type="ECO:0000256" key="2">
    <source>
        <dbReference type="ARBA" id="ARBA00022741"/>
    </source>
</evidence>
<sequence>MAVEVKPKVSAYANRNSNSIAAPIEIDSDSDFVSGPVPTVVKEKRKTKRKSAKRQPEESEDSNVYDIDKSRKKKQKTKRGPRARRRATSDDNPLLEFFNNLDLHSDSSEDERRPMDDDPMEGPSYDAEDDGSGSEADDDSPAPVNTFAKFVNRLPPPPVPPPPVPSTGDTTEDDTDEAEVDPDATESDSDVPPEPAPTKPVLKTANKPVSKRAATPKSDSATESDSDVDDPVEATPAEVAPLSSPPTSSGRSRPGFPLSLDQCELGPMVLDAEQGIEVPGAINTYLREYQREGVRFFWERYKEGRGALLGDDMARRKTIQVIAFLSAIMKKTGFKTDRDRRHMHVSALQDGREWKRHKKLPPANATWPTCLIIAPSSVVGNWEREFRTWGYFEVGSYMGKPDERKTVLDEFKMGRLDVMLTSLDLARRDIEDLEDLSWSCVIVDEVHTVKNPASKTSKAYNSFECLRRIGLTGTAIQNSYDELWTILDWTNPGRVGDIRQWRGFVSNPLKLGQSATASDAQRLQAHKVSQILRDQVLPRFFLRRTKSIIAHQLPSKTDEVVFCPLTSVQIDVYKKILDMDEIKYALNRDELCECGSGSVVKKCCHPFDPATIFKFMSVLIKLSNHLGLILPSPSDTKEQTVRNRHWASLAFPDGDAPQWEIAQTKKKYCGKWGVLNGLMKSWKIDPTTKILIFTKTVKLLDMLAHHLKIEGYGFVRLDGNTKQLDRMPMIDKFHTDPGISVFLISTMAGGTGLNLTGANKVIIFDPNWNPAHDLQAMDRAFRFGQTRDVSVYRLLGAGSVEELIYARQVYKQQQMKIGYEASIQTRYFAGVQGDKSRQGELFGLANIFKLHEGGLSTKIAIEKAQLAELDWALASMDAPRSSSGKKKTGVDITEVETNLDKEYGDLKGLGSLLFDDGLPQASQEAAGAIKGMYTHQNADLLVSSKIEQERTKVAQKKQRKSRKSAPVDTSPPPSWPPRRGVRHRHRHRSPSPTHEQRLNKRMAALIGTGMISHPDEYTSFAKAFSGYSKEEREYTLKQLDDYREDSSDEGQHDKAVPMELEPEDIDM</sequence>
<keyword evidence="3" id="KW-0378">Hydrolase</keyword>
<gene>
    <name evidence="9" type="ORF">B0H15DRAFT_498402</name>
</gene>
<comment type="subcellular location">
    <subcellularLocation>
        <location evidence="1">Nucleus</location>
    </subcellularLocation>
</comment>
<dbReference type="InterPro" id="IPR001650">
    <property type="entry name" value="Helicase_C-like"/>
</dbReference>
<dbReference type="PROSITE" id="PS51194">
    <property type="entry name" value="HELICASE_CTER"/>
    <property type="match status" value="1"/>
</dbReference>
<feature type="compositionally biased region" description="Basic and acidic residues" evidence="6">
    <location>
        <begin position="103"/>
        <end position="116"/>
    </location>
</feature>
<dbReference type="Proteomes" id="UP001222325">
    <property type="component" value="Unassembled WGS sequence"/>
</dbReference>
<feature type="domain" description="Helicase C-terminal" evidence="8">
    <location>
        <begin position="674"/>
        <end position="829"/>
    </location>
</feature>
<evidence type="ECO:0000259" key="8">
    <source>
        <dbReference type="PROSITE" id="PS51194"/>
    </source>
</evidence>
<dbReference type="PANTHER" id="PTHR45629:SF7">
    <property type="entry name" value="DNA EXCISION REPAIR PROTEIN ERCC-6-RELATED"/>
    <property type="match status" value="1"/>
</dbReference>
<proteinExistence type="predicted"/>
<feature type="compositionally biased region" description="Acidic residues" evidence="6">
    <location>
        <begin position="126"/>
        <end position="140"/>
    </location>
</feature>
<dbReference type="SUPFAM" id="SSF52540">
    <property type="entry name" value="P-loop containing nucleoside triphosphate hydrolases"/>
    <property type="match status" value="2"/>
</dbReference>
<dbReference type="AlphaFoldDB" id="A0AAD6TVC3"/>
<feature type="compositionally biased region" description="Basic residues" evidence="6">
    <location>
        <begin position="70"/>
        <end position="86"/>
    </location>
</feature>
<dbReference type="InterPro" id="IPR014001">
    <property type="entry name" value="Helicase_ATP-bd"/>
</dbReference>
<evidence type="ECO:0000313" key="10">
    <source>
        <dbReference type="Proteomes" id="UP001222325"/>
    </source>
</evidence>
<dbReference type="InterPro" id="IPR050496">
    <property type="entry name" value="SNF2_RAD54_helicase_repair"/>
</dbReference>
<keyword evidence="5" id="KW-0539">Nucleus</keyword>
<dbReference type="Pfam" id="PF00176">
    <property type="entry name" value="SNF2-rel_dom"/>
    <property type="match status" value="1"/>
</dbReference>
<evidence type="ECO:0000256" key="4">
    <source>
        <dbReference type="ARBA" id="ARBA00022840"/>
    </source>
</evidence>
<keyword evidence="4" id="KW-0067">ATP-binding</keyword>
<dbReference type="InterPro" id="IPR027417">
    <property type="entry name" value="P-loop_NTPase"/>
</dbReference>
<accession>A0AAD6TVC3</accession>
<dbReference type="PROSITE" id="PS51192">
    <property type="entry name" value="HELICASE_ATP_BIND_1"/>
    <property type="match status" value="1"/>
</dbReference>
<reference evidence="9" key="1">
    <citation type="submission" date="2023-03" db="EMBL/GenBank/DDBJ databases">
        <title>Massive genome expansion in bonnet fungi (Mycena s.s.) driven by repeated elements and novel gene families across ecological guilds.</title>
        <authorList>
            <consortium name="Lawrence Berkeley National Laboratory"/>
            <person name="Harder C.B."/>
            <person name="Miyauchi S."/>
            <person name="Viragh M."/>
            <person name="Kuo A."/>
            <person name="Thoen E."/>
            <person name="Andreopoulos B."/>
            <person name="Lu D."/>
            <person name="Skrede I."/>
            <person name="Drula E."/>
            <person name="Henrissat B."/>
            <person name="Morin E."/>
            <person name="Kohler A."/>
            <person name="Barry K."/>
            <person name="LaButti K."/>
            <person name="Morin E."/>
            <person name="Salamov A."/>
            <person name="Lipzen A."/>
            <person name="Mereny Z."/>
            <person name="Hegedus B."/>
            <person name="Baldrian P."/>
            <person name="Stursova M."/>
            <person name="Weitz H."/>
            <person name="Taylor A."/>
            <person name="Grigoriev I.V."/>
            <person name="Nagy L.G."/>
            <person name="Martin F."/>
            <person name="Kauserud H."/>
        </authorList>
    </citation>
    <scope>NUCLEOTIDE SEQUENCE</scope>
    <source>
        <strain evidence="9">CBHHK173m</strain>
    </source>
</reference>
<evidence type="ECO:0000256" key="3">
    <source>
        <dbReference type="ARBA" id="ARBA00022801"/>
    </source>
</evidence>
<dbReference type="PANTHER" id="PTHR45629">
    <property type="entry name" value="SNF2/RAD54 FAMILY MEMBER"/>
    <property type="match status" value="1"/>
</dbReference>
<dbReference type="GO" id="GO:0016787">
    <property type="term" value="F:hydrolase activity"/>
    <property type="evidence" value="ECO:0007669"/>
    <property type="project" value="UniProtKB-KW"/>
</dbReference>
<dbReference type="SMART" id="SM00490">
    <property type="entry name" value="HELICc"/>
    <property type="match status" value="1"/>
</dbReference>
<feature type="compositionally biased region" description="Basic residues" evidence="6">
    <location>
        <begin position="953"/>
        <end position="963"/>
    </location>
</feature>
<dbReference type="SMART" id="SM00487">
    <property type="entry name" value="DEXDc"/>
    <property type="match status" value="1"/>
</dbReference>
<dbReference type="Gene3D" id="3.40.50.10810">
    <property type="entry name" value="Tandem AAA-ATPase domain"/>
    <property type="match status" value="1"/>
</dbReference>
<evidence type="ECO:0000259" key="7">
    <source>
        <dbReference type="PROSITE" id="PS51192"/>
    </source>
</evidence>
<evidence type="ECO:0000313" key="9">
    <source>
        <dbReference type="EMBL" id="KAJ7079572.1"/>
    </source>
</evidence>
<feature type="domain" description="Helicase ATP-binding" evidence="7">
    <location>
        <begin position="298"/>
        <end position="493"/>
    </location>
</feature>
<feature type="region of interest" description="Disordered" evidence="6">
    <location>
        <begin position="1038"/>
        <end position="1067"/>
    </location>
</feature>
<dbReference type="EMBL" id="JARJCN010000059">
    <property type="protein sequence ID" value="KAJ7079572.1"/>
    <property type="molecule type" value="Genomic_DNA"/>
</dbReference>
<keyword evidence="10" id="KW-1185">Reference proteome</keyword>
<dbReference type="Pfam" id="PF00271">
    <property type="entry name" value="Helicase_C"/>
    <property type="match status" value="1"/>
</dbReference>
<feature type="region of interest" description="Disordered" evidence="6">
    <location>
        <begin position="1"/>
        <end position="259"/>
    </location>
</feature>
<dbReference type="GO" id="GO:0005524">
    <property type="term" value="F:ATP binding"/>
    <property type="evidence" value="ECO:0007669"/>
    <property type="project" value="InterPro"/>
</dbReference>
<organism evidence="9 10">
    <name type="scientific">Mycena belliarum</name>
    <dbReference type="NCBI Taxonomy" id="1033014"/>
    <lineage>
        <taxon>Eukaryota</taxon>
        <taxon>Fungi</taxon>
        <taxon>Dikarya</taxon>
        <taxon>Basidiomycota</taxon>
        <taxon>Agaricomycotina</taxon>
        <taxon>Agaricomycetes</taxon>
        <taxon>Agaricomycetidae</taxon>
        <taxon>Agaricales</taxon>
        <taxon>Marasmiineae</taxon>
        <taxon>Mycenaceae</taxon>
        <taxon>Mycena</taxon>
    </lineage>
</organism>
<dbReference type="InterPro" id="IPR049730">
    <property type="entry name" value="SNF2/RAD54-like_C"/>
</dbReference>
<keyword evidence="2" id="KW-0547">Nucleotide-binding</keyword>